<keyword evidence="9 16" id="KW-0521">NADP</keyword>
<dbReference type="EMBL" id="DXFD01000041">
    <property type="protein sequence ID" value="HIX46538.1"/>
    <property type="molecule type" value="Genomic_DNA"/>
</dbReference>
<comment type="subcellular location">
    <subcellularLocation>
        <location evidence="3 16">Cytoplasm</location>
    </subcellularLocation>
</comment>
<evidence type="ECO:0000256" key="6">
    <source>
        <dbReference type="ARBA" id="ARBA00022618"/>
    </source>
</evidence>
<organism evidence="18 19">
    <name type="scientific">Candidatus Borkfalkia faecigallinarum</name>
    <dbReference type="NCBI Taxonomy" id="2838509"/>
    <lineage>
        <taxon>Bacteria</taxon>
        <taxon>Bacillati</taxon>
        <taxon>Bacillota</taxon>
        <taxon>Clostridia</taxon>
        <taxon>Christensenellales</taxon>
        <taxon>Christensenellaceae</taxon>
        <taxon>Candidatus Borkfalkia</taxon>
    </lineage>
</organism>
<dbReference type="PROSITE" id="PS51387">
    <property type="entry name" value="FAD_PCMH"/>
    <property type="match status" value="1"/>
</dbReference>
<evidence type="ECO:0000256" key="10">
    <source>
        <dbReference type="ARBA" id="ARBA00022960"/>
    </source>
</evidence>
<dbReference type="Pfam" id="PF01565">
    <property type="entry name" value="FAD_binding_4"/>
    <property type="match status" value="1"/>
</dbReference>
<dbReference type="PANTHER" id="PTHR21071:SF4">
    <property type="entry name" value="UDP-N-ACETYLENOLPYRUVOYLGLUCOSAMINE REDUCTASE"/>
    <property type="match status" value="1"/>
</dbReference>
<dbReference type="SUPFAM" id="SSF56176">
    <property type="entry name" value="FAD-binding/transporter-associated domain-like"/>
    <property type="match status" value="1"/>
</dbReference>
<evidence type="ECO:0000256" key="15">
    <source>
        <dbReference type="ARBA" id="ARBA00048914"/>
    </source>
</evidence>
<dbReference type="Gene3D" id="3.30.465.10">
    <property type="match status" value="1"/>
</dbReference>
<feature type="active site" evidence="16">
    <location>
        <position position="291"/>
    </location>
</feature>
<proteinExistence type="inferred from homology"/>
<evidence type="ECO:0000256" key="12">
    <source>
        <dbReference type="ARBA" id="ARBA00023002"/>
    </source>
</evidence>
<keyword evidence="14 16" id="KW-0961">Cell wall biogenesis/degradation</keyword>
<evidence type="ECO:0000256" key="9">
    <source>
        <dbReference type="ARBA" id="ARBA00022857"/>
    </source>
</evidence>
<name>A0A9D2AQU9_9FIRM</name>
<dbReference type="GO" id="GO:0008762">
    <property type="term" value="F:UDP-N-acetylmuramate dehydrogenase activity"/>
    <property type="evidence" value="ECO:0007669"/>
    <property type="project" value="UniProtKB-UniRule"/>
</dbReference>
<keyword evidence="8 16" id="KW-0274">FAD</keyword>
<feature type="domain" description="FAD-binding PCMH-type" evidence="17">
    <location>
        <begin position="31"/>
        <end position="194"/>
    </location>
</feature>
<evidence type="ECO:0000313" key="19">
    <source>
        <dbReference type="Proteomes" id="UP000824249"/>
    </source>
</evidence>
<dbReference type="InterPro" id="IPR036635">
    <property type="entry name" value="MurB_C_sf"/>
</dbReference>
<evidence type="ECO:0000256" key="2">
    <source>
        <dbReference type="ARBA" id="ARBA00003921"/>
    </source>
</evidence>
<comment type="cofactor">
    <cofactor evidence="1 16">
        <name>FAD</name>
        <dbReference type="ChEBI" id="CHEBI:57692"/>
    </cofactor>
</comment>
<comment type="function">
    <text evidence="2 16">Cell wall formation.</text>
</comment>
<keyword evidence="7 16" id="KW-0285">Flavoprotein</keyword>
<comment type="caution">
    <text evidence="16">Lacks conserved residue(s) required for the propagation of feature annotation.</text>
</comment>
<gene>
    <name evidence="16 18" type="primary">murB</name>
    <name evidence="18" type="ORF">H9737_02475</name>
</gene>
<dbReference type="HAMAP" id="MF_00037">
    <property type="entry name" value="MurB"/>
    <property type="match status" value="1"/>
</dbReference>
<keyword evidence="13 16" id="KW-0131">Cell cycle</keyword>
<dbReference type="InterPro" id="IPR016166">
    <property type="entry name" value="FAD-bd_PCMH"/>
</dbReference>
<keyword evidence="10 16" id="KW-0133">Cell shape</keyword>
<dbReference type="EC" id="1.3.1.98" evidence="16"/>
<evidence type="ECO:0000256" key="14">
    <source>
        <dbReference type="ARBA" id="ARBA00023316"/>
    </source>
</evidence>
<dbReference type="PANTHER" id="PTHR21071">
    <property type="entry name" value="UDP-N-ACETYLENOLPYRUVOYLGLUCOSAMINE REDUCTASE"/>
    <property type="match status" value="1"/>
</dbReference>
<keyword evidence="6 16" id="KW-0132">Cell division</keyword>
<comment type="similarity">
    <text evidence="16">Belongs to the MurB family.</text>
</comment>
<dbReference type="InterPro" id="IPR016167">
    <property type="entry name" value="FAD-bd_PCMH_sub1"/>
</dbReference>
<evidence type="ECO:0000256" key="11">
    <source>
        <dbReference type="ARBA" id="ARBA00022984"/>
    </source>
</evidence>
<sequence>MEQKWHSLCAAFPDMPHEEDFSFRAHTTVGVGGCAPLALYPRGAAELAALLRCVSERGLPYFVLGNGSNLLASDAGFDGAVICTRFVRSVRAEGERIVADCGARLASVLAAAVRQSLCGATFLQGIPATVGGAIFMNAGAQGRCMADIVRSVTAWSEGEIVRVPAWECRFAYKRSRFMEWGECVISAELQLKNGNLQSILSDIDRVKRRRSALPSGRSMGCVFQNAGGVSAGALIERAGCKGMSCGGAYVSARHANFLINRGDATARDFVCLIERIRARVRERTGILLREEIRYIGVF</sequence>
<dbReference type="Proteomes" id="UP000824249">
    <property type="component" value="Unassembled WGS sequence"/>
</dbReference>
<keyword evidence="12 16" id="KW-0560">Oxidoreductase</keyword>
<dbReference type="SUPFAM" id="SSF56194">
    <property type="entry name" value="Uridine diphospho-N-Acetylenolpyruvylglucosamine reductase, MurB, C-terminal domain"/>
    <property type="match status" value="1"/>
</dbReference>
<dbReference type="InterPro" id="IPR011601">
    <property type="entry name" value="MurB_C"/>
</dbReference>
<dbReference type="InterPro" id="IPR006094">
    <property type="entry name" value="Oxid_FAD_bind_N"/>
</dbReference>
<dbReference type="GO" id="GO:0005829">
    <property type="term" value="C:cytosol"/>
    <property type="evidence" value="ECO:0007669"/>
    <property type="project" value="TreeGrafter"/>
</dbReference>
<protein>
    <recommendedName>
        <fullName evidence="16">UDP-N-acetylenolpyruvoylglucosamine reductase</fullName>
        <ecNumber evidence="16">1.3.1.98</ecNumber>
    </recommendedName>
    <alternativeName>
        <fullName evidence="16">UDP-N-acetylmuramate dehydrogenase</fullName>
    </alternativeName>
</protein>
<dbReference type="Gene3D" id="3.90.78.10">
    <property type="entry name" value="UDP-N-acetylenolpyruvoylglucosamine reductase, C-terminal domain"/>
    <property type="match status" value="1"/>
</dbReference>
<dbReference type="InterPro" id="IPR016169">
    <property type="entry name" value="FAD-bd_PCMH_sub2"/>
</dbReference>
<evidence type="ECO:0000313" key="18">
    <source>
        <dbReference type="EMBL" id="HIX46538.1"/>
    </source>
</evidence>
<dbReference type="GO" id="GO:0071949">
    <property type="term" value="F:FAD binding"/>
    <property type="evidence" value="ECO:0007669"/>
    <property type="project" value="InterPro"/>
</dbReference>
<keyword evidence="11 16" id="KW-0573">Peptidoglycan synthesis</keyword>
<keyword evidence="5 16" id="KW-0963">Cytoplasm</keyword>
<evidence type="ECO:0000256" key="8">
    <source>
        <dbReference type="ARBA" id="ARBA00022827"/>
    </source>
</evidence>
<evidence type="ECO:0000256" key="3">
    <source>
        <dbReference type="ARBA" id="ARBA00004496"/>
    </source>
</evidence>
<evidence type="ECO:0000256" key="16">
    <source>
        <dbReference type="HAMAP-Rule" id="MF_00037"/>
    </source>
</evidence>
<evidence type="ECO:0000256" key="5">
    <source>
        <dbReference type="ARBA" id="ARBA00022490"/>
    </source>
</evidence>
<evidence type="ECO:0000256" key="4">
    <source>
        <dbReference type="ARBA" id="ARBA00004752"/>
    </source>
</evidence>
<dbReference type="Pfam" id="PF02873">
    <property type="entry name" value="MurB_C"/>
    <property type="match status" value="1"/>
</dbReference>
<dbReference type="NCBIfam" id="NF010480">
    <property type="entry name" value="PRK13905.1"/>
    <property type="match status" value="1"/>
</dbReference>
<evidence type="ECO:0000259" key="17">
    <source>
        <dbReference type="PROSITE" id="PS51387"/>
    </source>
</evidence>
<dbReference type="GO" id="GO:0051301">
    <property type="term" value="P:cell division"/>
    <property type="evidence" value="ECO:0007669"/>
    <property type="project" value="UniProtKB-KW"/>
</dbReference>
<dbReference type="AlphaFoldDB" id="A0A9D2AQU9"/>
<dbReference type="GO" id="GO:0009252">
    <property type="term" value="P:peptidoglycan biosynthetic process"/>
    <property type="evidence" value="ECO:0007669"/>
    <property type="project" value="UniProtKB-UniRule"/>
</dbReference>
<dbReference type="Gene3D" id="3.30.43.10">
    <property type="entry name" value="Uridine Diphospho-n-acetylenolpyruvylglucosamine Reductase, domain 2"/>
    <property type="match status" value="1"/>
</dbReference>
<evidence type="ECO:0000256" key="1">
    <source>
        <dbReference type="ARBA" id="ARBA00001974"/>
    </source>
</evidence>
<dbReference type="NCBIfam" id="TIGR00179">
    <property type="entry name" value="murB"/>
    <property type="match status" value="1"/>
</dbReference>
<comment type="caution">
    <text evidence="18">The sequence shown here is derived from an EMBL/GenBank/DDBJ whole genome shotgun (WGS) entry which is preliminary data.</text>
</comment>
<evidence type="ECO:0000256" key="7">
    <source>
        <dbReference type="ARBA" id="ARBA00022630"/>
    </source>
</evidence>
<dbReference type="GO" id="GO:0071555">
    <property type="term" value="P:cell wall organization"/>
    <property type="evidence" value="ECO:0007669"/>
    <property type="project" value="UniProtKB-KW"/>
</dbReference>
<dbReference type="InterPro" id="IPR003170">
    <property type="entry name" value="MurB"/>
</dbReference>
<comment type="catalytic activity">
    <reaction evidence="15 16">
        <text>UDP-N-acetyl-alpha-D-muramate + NADP(+) = UDP-N-acetyl-3-O-(1-carboxyvinyl)-alpha-D-glucosamine + NADPH + H(+)</text>
        <dbReference type="Rhea" id="RHEA:12248"/>
        <dbReference type="ChEBI" id="CHEBI:15378"/>
        <dbReference type="ChEBI" id="CHEBI:57783"/>
        <dbReference type="ChEBI" id="CHEBI:58349"/>
        <dbReference type="ChEBI" id="CHEBI:68483"/>
        <dbReference type="ChEBI" id="CHEBI:70757"/>
        <dbReference type="EC" id="1.3.1.98"/>
    </reaction>
</comment>
<feature type="active site" description="Proton donor" evidence="16">
    <location>
        <position position="221"/>
    </location>
</feature>
<dbReference type="InterPro" id="IPR036318">
    <property type="entry name" value="FAD-bd_PCMH-like_sf"/>
</dbReference>
<dbReference type="GO" id="GO:0008360">
    <property type="term" value="P:regulation of cell shape"/>
    <property type="evidence" value="ECO:0007669"/>
    <property type="project" value="UniProtKB-KW"/>
</dbReference>
<reference evidence="18" key="1">
    <citation type="journal article" date="2021" name="PeerJ">
        <title>Extensive microbial diversity within the chicken gut microbiome revealed by metagenomics and culture.</title>
        <authorList>
            <person name="Gilroy R."/>
            <person name="Ravi A."/>
            <person name="Getino M."/>
            <person name="Pursley I."/>
            <person name="Horton D.L."/>
            <person name="Alikhan N.F."/>
            <person name="Baker D."/>
            <person name="Gharbi K."/>
            <person name="Hall N."/>
            <person name="Watson M."/>
            <person name="Adriaenssens E.M."/>
            <person name="Foster-Nyarko E."/>
            <person name="Jarju S."/>
            <person name="Secka A."/>
            <person name="Antonio M."/>
            <person name="Oren A."/>
            <person name="Chaudhuri R.R."/>
            <person name="La Ragione R."/>
            <person name="Hildebrand F."/>
            <person name="Pallen M.J."/>
        </authorList>
    </citation>
    <scope>NUCLEOTIDE SEQUENCE</scope>
    <source>
        <strain evidence="18">26628</strain>
    </source>
</reference>
<comment type="pathway">
    <text evidence="4 16">Cell wall biogenesis; peptidoglycan biosynthesis.</text>
</comment>
<evidence type="ECO:0000256" key="13">
    <source>
        <dbReference type="ARBA" id="ARBA00023306"/>
    </source>
</evidence>
<reference evidence="18" key="2">
    <citation type="submission" date="2021-04" db="EMBL/GenBank/DDBJ databases">
        <authorList>
            <person name="Gilroy R."/>
        </authorList>
    </citation>
    <scope>NUCLEOTIDE SEQUENCE</scope>
    <source>
        <strain evidence="18">26628</strain>
    </source>
</reference>
<accession>A0A9D2AQU9</accession>